<keyword evidence="4" id="KW-1133">Transmembrane helix</keyword>
<dbReference type="PANTHER" id="PTHR22990:SF15">
    <property type="entry name" value="F-BOX ONLY PROTEIN 10"/>
    <property type="match status" value="1"/>
</dbReference>
<dbReference type="NCBIfam" id="TIGR03804">
    <property type="entry name" value="para_beta_helix"/>
    <property type="match status" value="3"/>
</dbReference>
<feature type="domain" description="Periplasmic copper-binding protein NosD beta helix" evidence="6">
    <location>
        <begin position="136"/>
        <end position="325"/>
    </location>
</feature>
<sequence>MKKIYFSLFFFLVLCLPINQCHAESTIQSRIDAAAPYETIQLENRTYNERIQISKPITIKGNTNTKIVSCGTDPVITIKKEYISIQNLKIEQCNDRADQPAVLVTGNNHSINEIEVYASYMGMKLENARNITIENSTIIGQKKANGIDLWQSDNNLIKNTKIKKVQDGLYVEKSNHNIVKNNRIQQSRYGIHLMYSDKTVIEKNISKENTTGAMIMGVKDTFIAGNQFINNKKNVHAQGLLLYDAVKTKVMQNKIVNNRVGMYVEKASDNTIMNNIVSNNFIGLQFKETRANEFTQNEIIGNVNEFQATQSRENNIYKNYWDASLKVDIDGSGTSVIPYKADAYFLLLTKDIPNYQLFFQSPGMHILQNFIKIPDQSVLLDKVPNMIPKNVAQKGEKIGFQSNIWITSISMLLLGSTLFILGRKNE</sequence>
<evidence type="ECO:0000256" key="5">
    <source>
        <dbReference type="SAM" id="SignalP"/>
    </source>
</evidence>
<evidence type="ECO:0000313" key="7">
    <source>
        <dbReference type="EMBL" id="AHA75458.1"/>
    </source>
</evidence>
<dbReference type="InterPro" id="IPR022441">
    <property type="entry name" value="Para_beta_helix_rpt-2"/>
</dbReference>
<reference evidence="7 8" key="1">
    <citation type="submission" date="2013-05" db="EMBL/GenBank/DDBJ databases">
        <title>Complete genome sequence of Bacillus thuringiensis YBT-1518, a typical strain with high toxicity to nematode.</title>
        <authorList>
            <person name="Wang P."/>
            <person name="Zhang C."/>
            <person name="Guo M."/>
            <person name="Guo S."/>
            <person name="Zhu Y."/>
            <person name="Zheng J."/>
            <person name="Zhu L."/>
            <person name="Ruan L."/>
            <person name="Peng D."/>
            <person name="Sun M."/>
        </authorList>
    </citation>
    <scope>NUCLEOTIDE SEQUENCE [LARGE SCALE GENOMIC DNA]</scope>
    <source>
        <strain evidence="7 8">YBT-1518</strain>
        <plasmid evidence="7 8">pBMB0231</plasmid>
    </source>
</reference>
<geneLocation type="plasmid" evidence="7 8">
    <name>pBMB0231</name>
</geneLocation>
<feature type="transmembrane region" description="Helical" evidence="4">
    <location>
        <begin position="404"/>
        <end position="422"/>
    </location>
</feature>
<gene>
    <name evidence="7" type="ORF">YBT1518_33866</name>
</gene>
<dbReference type="InterPro" id="IPR051550">
    <property type="entry name" value="SCF-Subunits/Alg-Epimerases"/>
</dbReference>
<feature type="signal peptide" evidence="5">
    <location>
        <begin position="1"/>
        <end position="23"/>
    </location>
</feature>
<dbReference type="PANTHER" id="PTHR22990">
    <property type="entry name" value="F-BOX ONLY PROTEIN"/>
    <property type="match status" value="1"/>
</dbReference>
<evidence type="ECO:0000313" key="8">
    <source>
        <dbReference type="Proteomes" id="UP000018566"/>
    </source>
</evidence>
<keyword evidence="4" id="KW-0812">Transmembrane</keyword>
<feature type="chain" id="PRO_5040975819" evidence="5">
    <location>
        <begin position="24"/>
        <end position="426"/>
    </location>
</feature>
<accession>A0A9W3KIY3</accession>
<dbReference type="InterPro" id="IPR007742">
    <property type="entry name" value="NosD_dom"/>
</dbReference>
<keyword evidence="3" id="KW-0833">Ubl conjugation pathway</keyword>
<dbReference type="EMBL" id="CP005938">
    <property type="protein sequence ID" value="AHA75458.1"/>
    <property type="molecule type" value="Genomic_DNA"/>
</dbReference>
<dbReference type="Gene3D" id="2.160.20.10">
    <property type="entry name" value="Single-stranded right-handed beta-helix, Pectin lyase-like"/>
    <property type="match status" value="1"/>
</dbReference>
<dbReference type="SMART" id="SM00710">
    <property type="entry name" value="PbH1"/>
    <property type="match status" value="7"/>
</dbReference>
<dbReference type="InterPro" id="IPR011050">
    <property type="entry name" value="Pectin_lyase_fold/virulence"/>
</dbReference>
<keyword evidence="2" id="KW-0677">Repeat</keyword>
<dbReference type="Proteomes" id="UP000018566">
    <property type="component" value="Plasmid pBMB0231"/>
</dbReference>
<comment type="pathway">
    <text evidence="1">Protein modification; protein ubiquitination.</text>
</comment>
<dbReference type="InterPro" id="IPR006626">
    <property type="entry name" value="PbH1"/>
</dbReference>
<keyword evidence="7" id="KW-0614">Plasmid</keyword>
<dbReference type="SUPFAM" id="SSF51126">
    <property type="entry name" value="Pectin lyase-like"/>
    <property type="match status" value="1"/>
</dbReference>
<name>A0A9W3KIY3_BACTU</name>
<keyword evidence="4" id="KW-0472">Membrane</keyword>
<protein>
    <submittedName>
        <fullName evidence="7">Carbohydrate-binding and sugar hydrolysis protein</fullName>
    </submittedName>
</protein>
<evidence type="ECO:0000256" key="4">
    <source>
        <dbReference type="SAM" id="Phobius"/>
    </source>
</evidence>
<evidence type="ECO:0000256" key="2">
    <source>
        <dbReference type="ARBA" id="ARBA00022737"/>
    </source>
</evidence>
<dbReference type="InterPro" id="IPR012334">
    <property type="entry name" value="Pectin_lyas_fold"/>
</dbReference>
<proteinExistence type="predicted"/>
<evidence type="ECO:0000256" key="3">
    <source>
        <dbReference type="ARBA" id="ARBA00022786"/>
    </source>
</evidence>
<dbReference type="AlphaFoldDB" id="A0A9W3KIY3"/>
<dbReference type="Pfam" id="PF05048">
    <property type="entry name" value="NosD"/>
    <property type="match status" value="1"/>
</dbReference>
<organism evidence="7 8">
    <name type="scientific">Bacillus thuringiensis YBT-1518</name>
    <dbReference type="NCBI Taxonomy" id="529122"/>
    <lineage>
        <taxon>Bacteria</taxon>
        <taxon>Bacillati</taxon>
        <taxon>Bacillota</taxon>
        <taxon>Bacilli</taxon>
        <taxon>Bacillales</taxon>
        <taxon>Bacillaceae</taxon>
        <taxon>Bacillus</taxon>
        <taxon>Bacillus cereus group</taxon>
    </lineage>
</organism>
<evidence type="ECO:0000256" key="1">
    <source>
        <dbReference type="ARBA" id="ARBA00004906"/>
    </source>
</evidence>
<dbReference type="KEGG" id="bthu:YBT1518_33866"/>
<keyword evidence="5" id="KW-0732">Signal</keyword>
<dbReference type="RefSeq" id="WP_000725500.1">
    <property type="nucleotide sequence ID" value="NC_022876.1"/>
</dbReference>
<evidence type="ECO:0000259" key="6">
    <source>
        <dbReference type="Pfam" id="PF05048"/>
    </source>
</evidence>